<dbReference type="GO" id="GO:0042626">
    <property type="term" value="F:ATPase-coupled transmembrane transporter activity"/>
    <property type="evidence" value="ECO:0007669"/>
    <property type="project" value="TreeGrafter"/>
</dbReference>
<feature type="non-terminal residue" evidence="1">
    <location>
        <position position="1"/>
    </location>
</feature>
<dbReference type="AlphaFoldDB" id="D0GKM0"/>
<keyword evidence="2" id="KW-1185">Reference proteome</keyword>
<sequence>DKLMKGRTVFVIAHRLSTIRNSDVIMVLDQGRIIERGSHEELLKMKGIYYQLYTGGFELE</sequence>
<proteinExistence type="predicted"/>
<evidence type="ECO:0000313" key="1">
    <source>
        <dbReference type="EMBL" id="EEY35348.1"/>
    </source>
</evidence>
<dbReference type="Gene3D" id="3.40.50.300">
    <property type="entry name" value="P-loop containing nucleotide triphosphate hydrolases"/>
    <property type="match status" value="1"/>
</dbReference>
<evidence type="ECO:0000313" key="2">
    <source>
        <dbReference type="Proteomes" id="UP000004226"/>
    </source>
</evidence>
<dbReference type="GO" id="GO:0005886">
    <property type="term" value="C:plasma membrane"/>
    <property type="evidence" value="ECO:0007669"/>
    <property type="project" value="TreeGrafter"/>
</dbReference>
<name>D0GKM0_9FUSO</name>
<dbReference type="InterPro" id="IPR039421">
    <property type="entry name" value="Type_1_exporter"/>
</dbReference>
<dbReference type="SUPFAM" id="SSF52540">
    <property type="entry name" value="P-loop containing nucleoside triphosphate hydrolases"/>
    <property type="match status" value="1"/>
</dbReference>
<evidence type="ECO:0008006" key="3">
    <source>
        <dbReference type="Google" id="ProtNLM"/>
    </source>
</evidence>
<dbReference type="Proteomes" id="UP000004226">
    <property type="component" value="Unassembled WGS sequence"/>
</dbReference>
<gene>
    <name evidence="1" type="ORF">HMPREF0554_0347</name>
</gene>
<dbReference type="eggNOG" id="COG1132">
    <property type="taxonomic scope" value="Bacteria"/>
</dbReference>
<dbReference type="InterPro" id="IPR027417">
    <property type="entry name" value="P-loop_NTPase"/>
</dbReference>
<accession>D0GKM0</accession>
<dbReference type="PANTHER" id="PTHR24222:SF76">
    <property type="entry name" value="MYCOBACTIN IMPORT ATP-BINDING_PERMEASE PROTEIN IRTB"/>
    <property type="match status" value="1"/>
</dbReference>
<dbReference type="PANTHER" id="PTHR24222">
    <property type="entry name" value="ABC TRANSPORTER B FAMILY"/>
    <property type="match status" value="1"/>
</dbReference>
<dbReference type="EMBL" id="ADAD01000088">
    <property type="protein sequence ID" value="EEY35348.1"/>
    <property type="molecule type" value="Genomic_DNA"/>
</dbReference>
<organism evidence="1 2">
    <name type="scientific">Pseudoleptotrichia goodfellowii F0264</name>
    <dbReference type="NCBI Taxonomy" id="596323"/>
    <lineage>
        <taxon>Bacteria</taxon>
        <taxon>Fusobacteriati</taxon>
        <taxon>Fusobacteriota</taxon>
        <taxon>Fusobacteriia</taxon>
        <taxon>Fusobacteriales</taxon>
        <taxon>Leptotrichiaceae</taxon>
        <taxon>Pseudoleptotrichia</taxon>
    </lineage>
</organism>
<comment type="caution">
    <text evidence="1">The sequence shown here is derived from an EMBL/GenBank/DDBJ whole genome shotgun (WGS) entry which is preliminary data.</text>
</comment>
<reference evidence="1 2" key="1">
    <citation type="submission" date="2009-10" db="EMBL/GenBank/DDBJ databases">
        <authorList>
            <person name="Harkins D.M."/>
            <person name="Madupu R."/>
            <person name="Durkin A.S."/>
            <person name="Torralba M."/>
            <person name="Methe B."/>
            <person name="Sutton G.G."/>
            <person name="Strausberg R.L."/>
            <person name="Nelson K.E."/>
        </authorList>
    </citation>
    <scope>NUCLEOTIDE SEQUENCE [LARGE SCALE GENOMIC DNA]</scope>
    <source>
        <strain evidence="1 2">F0264</strain>
    </source>
</reference>
<protein>
    <recommendedName>
        <fullName evidence="3">ABC transporter ATP-binding protein</fullName>
    </recommendedName>
</protein>